<sequence length="148" mass="16225">MIVVIPRRSGSAASASTIPISASVAISTPAPRSVLVTRSSVTADLADALDMKNREKDHFIIRCQFKMIIENIADDTLNAFRTTAIDFYLFMFESSDDFNKLWIIIVGAPFGCSRCRLCIYRHASHMAQLVVNNAILFGVDGEIIGPNG</sequence>
<reference evidence="2" key="1">
    <citation type="journal article" date="2019" name="Int. J. Syst. Evol. Microbiol.">
        <title>The Global Catalogue of Microorganisms (GCM) 10K type strain sequencing project: providing services to taxonomists for standard genome sequencing and annotation.</title>
        <authorList>
            <consortium name="The Broad Institute Genomics Platform"/>
            <consortium name="The Broad Institute Genome Sequencing Center for Infectious Disease"/>
            <person name="Wu L."/>
            <person name="Ma J."/>
        </authorList>
    </citation>
    <scope>NUCLEOTIDE SEQUENCE [LARGE SCALE GENOMIC DNA]</scope>
    <source>
        <strain evidence="2">CGMCC 1.16306</strain>
    </source>
</reference>
<name>A0ABV9GM84_9BACL</name>
<dbReference type="Proteomes" id="UP001596022">
    <property type="component" value="Unassembled WGS sequence"/>
</dbReference>
<comment type="caution">
    <text evidence="1">The sequence shown here is derived from an EMBL/GenBank/DDBJ whole genome shotgun (WGS) entry which is preliminary data.</text>
</comment>
<evidence type="ECO:0000313" key="1">
    <source>
        <dbReference type="EMBL" id="MFC4618684.1"/>
    </source>
</evidence>
<dbReference type="RefSeq" id="WP_376845731.1">
    <property type="nucleotide sequence ID" value="NZ_JBHSFW010000002.1"/>
</dbReference>
<dbReference type="EMBL" id="JBHSFW010000002">
    <property type="protein sequence ID" value="MFC4618684.1"/>
    <property type="molecule type" value="Genomic_DNA"/>
</dbReference>
<keyword evidence="2" id="KW-1185">Reference proteome</keyword>
<proteinExistence type="predicted"/>
<organism evidence="1 2">
    <name type="scientific">Camelliibacillus cellulosilyticus</name>
    <dbReference type="NCBI Taxonomy" id="2174486"/>
    <lineage>
        <taxon>Bacteria</taxon>
        <taxon>Bacillati</taxon>
        <taxon>Bacillota</taxon>
        <taxon>Bacilli</taxon>
        <taxon>Bacillales</taxon>
        <taxon>Sporolactobacillaceae</taxon>
        <taxon>Camelliibacillus</taxon>
    </lineage>
</organism>
<gene>
    <name evidence="1" type="ORF">ACFO4N_08030</name>
</gene>
<protein>
    <submittedName>
        <fullName evidence="1">Uncharacterized protein</fullName>
    </submittedName>
</protein>
<accession>A0ABV9GM84</accession>
<evidence type="ECO:0000313" key="2">
    <source>
        <dbReference type="Proteomes" id="UP001596022"/>
    </source>
</evidence>